<accession>A0A9P4NY37</accession>
<organism evidence="3 4">
    <name type="scientific">Tothia fuscella</name>
    <dbReference type="NCBI Taxonomy" id="1048955"/>
    <lineage>
        <taxon>Eukaryota</taxon>
        <taxon>Fungi</taxon>
        <taxon>Dikarya</taxon>
        <taxon>Ascomycota</taxon>
        <taxon>Pezizomycotina</taxon>
        <taxon>Dothideomycetes</taxon>
        <taxon>Pleosporomycetidae</taxon>
        <taxon>Venturiales</taxon>
        <taxon>Cylindrosympodiaceae</taxon>
        <taxon>Tothia</taxon>
    </lineage>
</organism>
<evidence type="ECO:0000313" key="4">
    <source>
        <dbReference type="Proteomes" id="UP000800235"/>
    </source>
</evidence>
<name>A0A9P4NY37_9PEZI</name>
<feature type="transmembrane region" description="Helical" evidence="2">
    <location>
        <begin position="47"/>
        <end position="65"/>
    </location>
</feature>
<feature type="compositionally biased region" description="Basic and acidic residues" evidence="1">
    <location>
        <begin position="205"/>
        <end position="216"/>
    </location>
</feature>
<gene>
    <name evidence="3" type="ORF">EJ08DRAFT_693914</name>
</gene>
<feature type="transmembrane region" description="Helical" evidence="2">
    <location>
        <begin position="154"/>
        <end position="179"/>
    </location>
</feature>
<proteinExistence type="predicted"/>
<evidence type="ECO:0000256" key="1">
    <source>
        <dbReference type="SAM" id="MobiDB-lite"/>
    </source>
</evidence>
<evidence type="ECO:0000313" key="3">
    <source>
        <dbReference type="EMBL" id="KAF2433876.1"/>
    </source>
</evidence>
<protein>
    <submittedName>
        <fullName evidence="3">Uncharacterized protein</fullName>
    </submittedName>
</protein>
<reference evidence="3" key="1">
    <citation type="journal article" date="2020" name="Stud. Mycol.">
        <title>101 Dothideomycetes genomes: a test case for predicting lifestyles and emergence of pathogens.</title>
        <authorList>
            <person name="Haridas S."/>
            <person name="Albert R."/>
            <person name="Binder M."/>
            <person name="Bloem J."/>
            <person name="Labutti K."/>
            <person name="Salamov A."/>
            <person name="Andreopoulos B."/>
            <person name="Baker S."/>
            <person name="Barry K."/>
            <person name="Bills G."/>
            <person name="Bluhm B."/>
            <person name="Cannon C."/>
            <person name="Castanera R."/>
            <person name="Culley D."/>
            <person name="Daum C."/>
            <person name="Ezra D."/>
            <person name="Gonzalez J."/>
            <person name="Henrissat B."/>
            <person name="Kuo A."/>
            <person name="Liang C."/>
            <person name="Lipzen A."/>
            <person name="Lutzoni F."/>
            <person name="Magnuson J."/>
            <person name="Mondo S."/>
            <person name="Nolan M."/>
            <person name="Ohm R."/>
            <person name="Pangilinan J."/>
            <person name="Park H.-J."/>
            <person name="Ramirez L."/>
            <person name="Alfaro M."/>
            <person name="Sun H."/>
            <person name="Tritt A."/>
            <person name="Yoshinaga Y."/>
            <person name="Zwiers L.-H."/>
            <person name="Turgeon B."/>
            <person name="Goodwin S."/>
            <person name="Spatafora J."/>
            <person name="Crous P."/>
            <person name="Grigoriev I."/>
        </authorList>
    </citation>
    <scope>NUCLEOTIDE SEQUENCE</scope>
    <source>
        <strain evidence="3">CBS 130266</strain>
    </source>
</reference>
<sequence length="226" mass="24914">MVPPTLREVDSSKDKFGNSKKIHYAMLPSLALGIAFCVPHGVHTGHLAPALGLIPMALGAVLALYRSGLFRRVKKGSSAEYQILLTNEAVEDPAKKFNIERFLLFVADWILMGGLIGTMVAAFLTNGVHCYYYFVGPGWSNSRYTCHDDGLSMLAAYGTMPLLFNAVIHAYLILQFIYYAAPKMFGDKKEAREPVCSRCSIPIREGGKHPQERSDEPVPDMEPMGA</sequence>
<feature type="transmembrane region" description="Helical" evidence="2">
    <location>
        <begin position="22"/>
        <end position="41"/>
    </location>
</feature>
<feature type="region of interest" description="Disordered" evidence="1">
    <location>
        <begin position="202"/>
        <end position="226"/>
    </location>
</feature>
<dbReference type="EMBL" id="MU007018">
    <property type="protein sequence ID" value="KAF2433876.1"/>
    <property type="molecule type" value="Genomic_DNA"/>
</dbReference>
<keyword evidence="2" id="KW-1133">Transmembrane helix</keyword>
<keyword evidence="2" id="KW-0812">Transmembrane</keyword>
<evidence type="ECO:0000256" key="2">
    <source>
        <dbReference type="SAM" id="Phobius"/>
    </source>
</evidence>
<dbReference type="AlphaFoldDB" id="A0A9P4NY37"/>
<dbReference type="OrthoDB" id="5241710at2759"/>
<keyword evidence="2" id="KW-0472">Membrane</keyword>
<dbReference type="Proteomes" id="UP000800235">
    <property type="component" value="Unassembled WGS sequence"/>
</dbReference>
<keyword evidence="4" id="KW-1185">Reference proteome</keyword>
<comment type="caution">
    <text evidence="3">The sequence shown here is derived from an EMBL/GenBank/DDBJ whole genome shotgun (WGS) entry which is preliminary data.</text>
</comment>
<feature type="transmembrane region" description="Helical" evidence="2">
    <location>
        <begin position="102"/>
        <end position="134"/>
    </location>
</feature>